<dbReference type="EMBL" id="JBDKXB010000011">
    <property type="protein sequence ID" value="MEY6432697.1"/>
    <property type="molecule type" value="Genomic_DNA"/>
</dbReference>
<dbReference type="Proteomes" id="UP001564408">
    <property type="component" value="Unassembled WGS sequence"/>
</dbReference>
<dbReference type="CDD" id="cd00712">
    <property type="entry name" value="AsnB"/>
    <property type="match status" value="1"/>
</dbReference>
<feature type="domain" description="Glutamine amidotransferase type-2" evidence="8">
    <location>
        <begin position="2"/>
        <end position="217"/>
    </location>
</feature>
<evidence type="ECO:0000256" key="4">
    <source>
        <dbReference type="ARBA" id="ARBA00022741"/>
    </source>
</evidence>
<dbReference type="EC" id="6.3.5.4" evidence="3"/>
<dbReference type="Gene3D" id="3.60.20.10">
    <property type="entry name" value="Glutamine Phosphoribosylpyrophosphate, subunit 1, domain 1"/>
    <property type="match status" value="1"/>
</dbReference>
<dbReference type="RefSeq" id="WP_369667084.1">
    <property type="nucleotide sequence ID" value="NZ_JBDKXB010000011.1"/>
</dbReference>
<evidence type="ECO:0000256" key="2">
    <source>
        <dbReference type="ARBA" id="ARBA00005752"/>
    </source>
</evidence>
<accession>A0ABV4BEJ6</accession>
<dbReference type="PIRSF" id="PIRSF001589">
    <property type="entry name" value="Asn_synthetase_glu-h"/>
    <property type="match status" value="1"/>
</dbReference>
<proteinExistence type="inferred from homology"/>
<comment type="catalytic activity">
    <reaction evidence="7">
        <text>L-aspartate + L-glutamine + ATP + H2O = L-asparagine + L-glutamate + AMP + diphosphate + H(+)</text>
        <dbReference type="Rhea" id="RHEA:12228"/>
        <dbReference type="ChEBI" id="CHEBI:15377"/>
        <dbReference type="ChEBI" id="CHEBI:15378"/>
        <dbReference type="ChEBI" id="CHEBI:29985"/>
        <dbReference type="ChEBI" id="CHEBI:29991"/>
        <dbReference type="ChEBI" id="CHEBI:30616"/>
        <dbReference type="ChEBI" id="CHEBI:33019"/>
        <dbReference type="ChEBI" id="CHEBI:58048"/>
        <dbReference type="ChEBI" id="CHEBI:58359"/>
        <dbReference type="ChEBI" id="CHEBI:456215"/>
        <dbReference type="EC" id="6.3.5.4"/>
    </reaction>
</comment>
<keyword evidence="5" id="KW-0067">ATP-binding</keyword>
<dbReference type="GO" id="GO:0004066">
    <property type="term" value="F:asparagine synthase (glutamine-hydrolyzing) activity"/>
    <property type="evidence" value="ECO:0007669"/>
    <property type="project" value="UniProtKB-EC"/>
</dbReference>
<dbReference type="InterPro" id="IPR001962">
    <property type="entry name" value="Asn_synthase"/>
</dbReference>
<dbReference type="InterPro" id="IPR029055">
    <property type="entry name" value="Ntn_hydrolases_N"/>
</dbReference>
<evidence type="ECO:0000256" key="6">
    <source>
        <dbReference type="ARBA" id="ARBA00022962"/>
    </source>
</evidence>
<evidence type="ECO:0000256" key="3">
    <source>
        <dbReference type="ARBA" id="ARBA00012737"/>
    </source>
</evidence>
<evidence type="ECO:0000313" key="10">
    <source>
        <dbReference type="Proteomes" id="UP001564408"/>
    </source>
</evidence>
<dbReference type="Pfam" id="PF13522">
    <property type="entry name" value="GATase_6"/>
    <property type="match status" value="1"/>
</dbReference>
<dbReference type="InterPro" id="IPR051786">
    <property type="entry name" value="ASN_synthetase/amidase"/>
</dbReference>
<dbReference type="CDD" id="cd01991">
    <property type="entry name" value="Asn_synthase_B_C"/>
    <property type="match status" value="1"/>
</dbReference>
<dbReference type="PANTHER" id="PTHR43284">
    <property type="entry name" value="ASPARAGINE SYNTHETASE (GLUTAMINE-HYDROLYZING)"/>
    <property type="match status" value="1"/>
</dbReference>
<comment type="similarity">
    <text evidence="2">Belongs to the asparagine synthetase family.</text>
</comment>
<dbReference type="PROSITE" id="PS51278">
    <property type="entry name" value="GATASE_TYPE_2"/>
    <property type="match status" value="1"/>
</dbReference>
<dbReference type="InterPro" id="IPR033738">
    <property type="entry name" value="AsnB_N"/>
</dbReference>
<protein>
    <recommendedName>
        <fullName evidence="3">asparagine synthase (glutamine-hydrolyzing)</fullName>
        <ecNumber evidence="3">6.3.5.4</ecNumber>
    </recommendedName>
</protein>
<keyword evidence="9" id="KW-0436">Ligase</keyword>
<reference evidence="9 10" key="1">
    <citation type="submission" date="2024-05" db="EMBL/GenBank/DDBJ databases">
        <title>Genome Sequence and Characterization of the New Strain Purple Sulfur Bacterium of Genus Thioalkalicoccus.</title>
        <authorList>
            <person name="Bryantseva I.A."/>
            <person name="Kyndt J.A."/>
            <person name="Imhoff J.F."/>
        </authorList>
    </citation>
    <scope>NUCLEOTIDE SEQUENCE [LARGE SCALE GENOMIC DNA]</scope>
    <source>
        <strain evidence="9 10">Um2</strain>
    </source>
</reference>
<evidence type="ECO:0000256" key="7">
    <source>
        <dbReference type="ARBA" id="ARBA00048741"/>
    </source>
</evidence>
<keyword evidence="4" id="KW-0547">Nucleotide-binding</keyword>
<dbReference type="InterPro" id="IPR017932">
    <property type="entry name" value="GATase_2_dom"/>
</dbReference>
<dbReference type="PANTHER" id="PTHR43284:SF1">
    <property type="entry name" value="ASPARAGINE SYNTHETASE"/>
    <property type="match status" value="1"/>
</dbReference>
<organism evidence="9 10">
    <name type="scientific">Thioalkalicoccus limnaeus</name>
    <dbReference type="NCBI Taxonomy" id="120681"/>
    <lineage>
        <taxon>Bacteria</taxon>
        <taxon>Pseudomonadati</taxon>
        <taxon>Pseudomonadota</taxon>
        <taxon>Gammaproteobacteria</taxon>
        <taxon>Chromatiales</taxon>
        <taxon>Chromatiaceae</taxon>
        <taxon>Thioalkalicoccus</taxon>
    </lineage>
</organism>
<name>A0ABV4BEJ6_9GAMM</name>
<dbReference type="SUPFAM" id="SSF52402">
    <property type="entry name" value="Adenine nucleotide alpha hydrolases-like"/>
    <property type="match status" value="1"/>
</dbReference>
<comment type="pathway">
    <text evidence="1">Amino-acid biosynthesis; L-asparagine biosynthesis; L-asparagine from L-aspartate (L-Gln route): step 1/1.</text>
</comment>
<evidence type="ECO:0000256" key="1">
    <source>
        <dbReference type="ARBA" id="ARBA00005187"/>
    </source>
</evidence>
<comment type="caution">
    <text evidence="9">The sequence shown here is derived from an EMBL/GenBank/DDBJ whole genome shotgun (WGS) entry which is preliminary data.</text>
</comment>
<keyword evidence="6" id="KW-0315">Glutamine amidotransferase</keyword>
<evidence type="ECO:0000259" key="8">
    <source>
        <dbReference type="PROSITE" id="PS51278"/>
    </source>
</evidence>
<evidence type="ECO:0000313" key="9">
    <source>
        <dbReference type="EMBL" id="MEY6432697.1"/>
    </source>
</evidence>
<dbReference type="NCBIfam" id="TIGR01536">
    <property type="entry name" value="asn_synth_AEB"/>
    <property type="match status" value="1"/>
</dbReference>
<dbReference type="Gene3D" id="3.40.50.620">
    <property type="entry name" value="HUPs"/>
    <property type="match status" value="1"/>
</dbReference>
<keyword evidence="10" id="KW-1185">Reference proteome</keyword>
<dbReference type="InterPro" id="IPR014729">
    <property type="entry name" value="Rossmann-like_a/b/a_fold"/>
</dbReference>
<gene>
    <name evidence="9" type="primary">asnB</name>
    <name evidence="9" type="ORF">ABC977_09800</name>
</gene>
<dbReference type="Pfam" id="PF00733">
    <property type="entry name" value="Asn_synthase"/>
    <property type="match status" value="1"/>
</dbReference>
<dbReference type="SUPFAM" id="SSF56235">
    <property type="entry name" value="N-terminal nucleophile aminohydrolases (Ntn hydrolases)"/>
    <property type="match status" value="1"/>
</dbReference>
<dbReference type="InterPro" id="IPR006426">
    <property type="entry name" value="Asn_synth_AEB"/>
</dbReference>
<sequence length="654" mass="72982">MCGVCGLWQPGGGDAAALRARIASMTATLAHRGPDGTGTWVDAAAGIAFGHRRLAVLDLSPHGHQPMVSADGRYLLTFNGEIYNHRSLRAALPSDTSWRGHSDTEVLLAALAHWGVPRALERLNGMFAFALWDRRDRTLVLARDRLGEKPLYYGWAGRHFLFGSELKALRAHPDWSGDVDRDVLALFLRLGHVPAPYSIHRGIRQLGPGTFATITDPSRDPALTCYWSAAAIAERGQHEAFDGDRHEAIKTLEELLRDAVALRMQADVPIGAFLSGGIDSSTIVALMQAQSRQAVRTYSIGFAEAGYDEAPRARAVAHHLGTDHTEHYVTPEEALAVIPRLPDLWDEPFADPSQIPTHLVATLARRDVTVCLSGDGGDELFGGYTRYLWAARTWKAIGWVPLSARHALASGIQRVSPHVWNGVLRPVARWLPGPLAIHHPGDRLHKASEVLIADTPVALYRRFLSHWKHPEALVHGATEPITALTDPRRWPNLGDFRALMMYLDSVGYLPDNILVKVDRATQGIGLEARVPLLDHRVYEFAWRLPLAWKLTGTIGKRPLRAIVERHVPKELIERPKMGFGVPIDHWLRGPLRDWAEALLDERRLRDEGYLQPEPIRRAWHEHLSGTRNWSYQLWDLLMFQAWLAAAPNRGPRDA</sequence>
<evidence type="ECO:0000256" key="5">
    <source>
        <dbReference type="ARBA" id="ARBA00022840"/>
    </source>
</evidence>